<feature type="transmembrane region" description="Helical" evidence="14">
    <location>
        <begin position="221"/>
        <end position="244"/>
    </location>
</feature>
<feature type="region of interest" description="Disordered" evidence="13">
    <location>
        <begin position="63"/>
        <end position="98"/>
    </location>
</feature>
<evidence type="ECO:0000256" key="1">
    <source>
        <dbReference type="ARBA" id="ARBA00004123"/>
    </source>
</evidence>
<dbReference type="PANTHER" id="PTHR36023:SF3">
    <property type="entry name" value="ARGOS-LIKE PROTEIN"/>
    <property type="match status" value="1"/>
</dbReference>
<dbReference type="GO" id="GO:0046622">
    <property type="term" value="P:positive regulation of organ growth"/>
    <property type="evidence" value="ECO:0007669"/>
    <property type="project" value="InterPro"/>
</dbReference>
<keyword evidence="8 14" id="KW-0812">Transmembrane</keyword>
<evidence type="ECO:0000256" key="5">
    <source>
        <dbReference type="ARBA" id="ARBA00006891"/>
    </source>
</evidence>
<name>A0A2I0L2P3_PUNGR</name>
<keyword evidence="6" id="KW-0217">Developmental protein</keyword>
<dbReference type="EMBL" id="PGOL01000189">
    <property type="protein sequence ID" value="PKI74981.1"/>
    <property type="molecule type" value="Genomic_DNA"/>
</dbReference>
<proteinExistence type="inferred from homology"/>
<evidence type="ECO:0000256" key="13">
    <source>
        <dbReference type="SAM" id="MobiDB-lite"/>
    </source>
</evidence>
<comment type="similarity">
    <text evidence="5">Belongs to the plant organ size related (OSR) protein family.</text>
</comment>
<evidence type="ECO:0000256" key="3">
    <source>
        <dbReference type="ARBA" id="ARBA00004240"/>
    </source>
</evidence>
<evidence type="ECO:0000256" key="12">
    <source>
        <dbReference type="ARBA" id="ARBA00023242"/>
    </source>
</evidence>
<feature type="transmembrane region" description="Helical" evidence="14">
    <location>
        <begin position="250"/>
        <end position="271"/>
    </location>
</feature>
<evidence type="ECO:0000256" key="7">
    <source>
        <dbReference type="ARBA" id="ARBA00022490"/>
    </source>
</evidence>
<organism evidence="15 16">
    <name type="scientific">Punica granatum</name>
    <name type="common">Pomegranate</name>
    <dbReference type="NCBI Taxonomy" id="22663"/>
    <lineage>
        <taxon>Eukaryota</taxon>
        <taxon>Viridiplantae</taxon>
        <taxon>Streptophyta</taxon>
        <taxon>Embryophyta</taxon>
        <taxon>Tracheophyta</taxon>
        <taxon>Spermatophyta</taxon>
        <taxon>Magnoliopsida</taxon>
        <taxon>eudicotyledons</taxon>
        <taxon>Gunneridae</taxon>
        <taxon>Pentapetalae</taxon>
        <taxon>rosids</taxon>
        <taxon>malvids</taxon>
        <taxon>Myrtales</taxon>
        <taxon>Lythraceae</taxon>
        <taxon>Punica</taxon>
    </lineage>
</organism>
<evidence type="ECO:0000256" key="11">
    <source>
        <dbReference type="ARBA" id="ARBA00023136"/>
    </source>
</evidence>
<comment type="subcellular location">
    <subcellularLocation>
        <location evidence="4">Cytoplasm</location>
    </subcellularLocation>
    <subcellularLocation>
        <location evidence="3">Endoplasmic reticulum</location>
    </subcellularLocation>
    <subcellularLocation>
        <location evidence="2">Membrane</location>
        <topology evidence="2">Multi-pass membrane protein</topology>
    </subcellularLocation>
    <subcellularLocation>
        <location evidence="1">Nucleus</location>
    </subcellularLocation>
</comment>
<dbReference type="AlphaFoldDB" id="A0A2I0L2P3"/>
<accession>A0A2I0L2P3</accession>
<dbReference type="STRING" id="22663.A0A2I0L2P3"/>
<evidence type="ECO:0000256" key="4">
    <source>
        <dbReference type="ARBA" id="ARBA00004496"/>
    </source>
</evidence>
<keyword evidence="9" id="KW-0256">Endoplasmic reticulum</keyword>
<keyword evidence="7" id="KW-0963">Cytoplasm</keyword>
<gene>
    <name evidence="15" type="ORF">CRG98_004753</name>
</gene>
<dbReference type="Proteomes" id="UP000233551">
    <property type="component" value="Unassembled WGS sequence"/>
</dbReference>
<dbReference type="GO" id="GO:0016020">
    <property type="term" value="C:membrane"/>
    <property type="evidence" value="ECO:0007669"/>
    <property type="project" value="UniProtKB-SubCell"/>
</dbReference>
<dbReference type="GO" id="GO:0005634">
    <property type="term" value="C:nucleus"/>
    <property type="evidence" value="ECO:0007669"/>
    <property type="project" value="UniProtKB-SubCell"/>
</dbReference>
<keyword evidence="12" id="KW-0539">Nucleus</keyword>
<keyword evidence="10 14" id="KW-1133">Transmembrane helix</keyword>
<evidence type="ECO:0000256" key="10">
    <source>
        <dbReference type="ARBA" id="ARBA00022989"/>
    </source>
</evidence>
<evidence type="ECO:0000313" key="15">
    <source>
        <dbReference type="EMBL" id="PKI74981.1"/>
    </source>
</evidence>
<keyword evidence="11 14" id="KW-0472">Membrane</keyword>
<evidence type="ECO:0000256" key="2">
    <source>
        <dbReference type="ARBA" id="ARBA00004141"/>
    </source>
</evidence>
<comment type="caution">
    <text evidence="15">The sequence shown here is derived from an EMBL/GenBank/DDBJ whole genome shotgun (WGS) entry which is preliminary data.</text>
</comment>
<sequence>MARSTSEMQIDAMRRDRSMTIPSTINGAHCDEPQDLAPLEGPTHDDIKKVIIKHRGQSFSFNLHHGADRGEEDSVDSSPLDSTRAGDKSLLSRPGRVPPSDAKAVWFLCLCVSPVVGVLPLQQPPLLDSVPQFCIAFIPAVEFLVAFRARKISRLPDLDAIMEGAERMRAGTPAAAAPIGGAKKTVHYGAAVIGPGRNESFMNNRSLSHNKNGKRLLPSSYFSLESLFLLICLTASLLILPLILPPLPPPPFMLLLLPIGIMGVLMVLAFMPSEVRDLTNTYM</sequence>
<dbReference type="InterPro" id="IPR037468">
    <property type="entry name" value="ARGOS/ARL/OSR1"/>
</dbReference>
<protein>
    <submittedName>
        <fullName evidence="15">Uncharacterized protein</fullName>
    </submittedName>
</protein>
<reference evidence="15 16" key="1">
    <citation type="submission" date="2017-11" db="EMBL/GenBank/DDBJ databases">
        <title>De-novo sequencing of pomegranate (Punica granatum L.) genome.</title>
        <authorList>
            <person name="Akparov Z."/>
            <person name="Amiraslanov A."/>
            <person name="Hajiyeva S."/>
            <person name="Abbasov M."/>
            <person name="Kaur K."/>
            <person name="Hamwieh A."/>
            <person name="Solovyev V."/>
            <person name="Salamov A."/>
            <person name="Braich B."/>
            <person name="Kosarev P."/>
            <person name="Mahmoud A."/>
            <person name="Hajiyev E."/>
            <person name="Babayeva S."/>
            <person name="Izzatullayeva V."/>
            <person name="Mammadov A."/>
            <person name="Mammadov A."/>
            <person name="Sharifova S."/>
            <person name="Ojaghi J."/>
            <person name="Eynullazada K."/>
            <person name="Bayramov B."/>
            <person name="Abdulazimova A."/>
            <person name="Shahmuradov I."/>
        </authorList>
    </citation>
    <scope>NUCLEOTIDE SEQUENCE [LARGE SCALE GENOMIC DNA]</scope>
    <source>
        <strain evidence="16">cv. AG2017</strain>
        <tissue evidence="15">Leaf</tissue>
    </source>
</reference>
<evidence type="ECO:0000256" key="14">
    <source>
        <dbReference type="SAM" id="Phobius"/>
    </source>
</evidence>
<evidence type="ECO:0000313" key="16">
    <source>
        <dbReference type="Proteomes" id="UP000233551"/>
    </source>
</evidence>
<evidence type="ECO:0000256" key="6">
    <source>
        <dbReference type="ARBA" id="ARBA00022473"/>
    </source>
</evidence>
<dbReference type="GO" id="GO:0005783">
    <property type="term" value="C:endoplasmic reticulum"/>
    <property type="evidence" value="ECO:0007669"/>
    <property type="project" value="UniProtKB-SubCell"/>
</dbReference>
<keyword evidence="16" id="KW-1185">Reference proteome</keyword>
<dbReference type="GO" id="GO:0009725">
    <property type="term" value="P:response to hormone"/>
    <property type="evidence" value="ECO:0007669"/>
    <property type="project" value="UniProtKB-ARBA"/>
</dbReference>
<evidence type="ECO:0000256" key="9">
    <source>
        <dbReference type="ARBA" id="ARBA00022824"/>
    </source>
</evidence>
<dbReference type="PANTHER" id="PTHR36023">
    <property type="entry name" value="ARGOS-LIKE PROTEIN"/>
    <property type="match status" value="1"/>
</dbReference>
<feature type="region of interest" description="Disordered" evidence="13">
    <location>
        <begin position="1"/>
        <end position="42"/>
    </location>
</feature>
<evidence type="ECO:0000256" key="8">
    <source>
        <dbReference type="ARBA" id="ARBA00022692"/>
    </source>
</evidence>